<keyword evidence="2" id="KW-0963">Cytoplasm</keyword>
<evidence type="ECO:0000259" key="13">
    <source>
        <dbReference type="Pfam" id="PF14772"/>
    </source>
</evidence>
<keyword evidence="3" id="KW-0282">Flagellum</keyword>
<evidence type="ECO:0000256" key="10">
    <source>
        <dbReference type="ARBA" id="ARBA00040899"/>
    </source>
</evidence>
<evidence type="ECO:0000313" key="14">
    <source>
        <dbReference type="Ensembl" id="ENSOSUP00000004956.1"/>
    </source>
</evidence>
<proteinExistence type="inferred from homology"/>
<dbReference type="PANTHER" id="PTHR21625">
    <property type="entry name" value="NYD-SP28 PROTEIN"/>
    <property type="match status" value="1"/>
</dbReference>
<keyword evidence="7" id="KW-0966">Cell projection</keyword>
<dbReference type="Ensembl" id="ENSOSUT00000005127.1">
    <property type="protein sequence ID" value="ENSOSUP00000004956.1"/>
    <property type="gene ID" value="ENSOSUG00000003671.1"/>
</dbReference>
<evidence type="ECO:0000256" key="8">
    <source>
        <dbReference type="ARBA" id="ARBA00037841"/>
    </source>
</evidence>
<comment type="function">
    <text evidence="12">Component of the nexin-dynein regulatory complex (N-DRC), a key regulator of ciliary/flagellar motility which maintains the alignment and integrity of the distal axoneme and regulates microtubule sliding in motile axonemes. Plays a critical role in the assembly of N-DRC and also stabilizes the assembly of multiple inner dynein arms and radial spokes. Coassembles with DRC1 to form a central scaffold needed for assembly of the N-DRC and its attachment to the outer doublet microtubules.</text>
</comment>
<evidence type="ECO:0000256" key="12">
    <source>
        <dbReference type="ARBA" id="ARBA00045865"/>
    </source>
</evidence>
<dbReference type="InterPro" id="IPR039750">
    <property type="entry name" value="DRC1/DRC2"/>
</dbReference>
<dbReference type="Pfam" id="PF14772">
    <property type="entry name" value="NYD-SP28"/>
    <property type="match status" value="1"/>
</dbReference>
<evidence type="ECO:0000256" key="1">
    <source>
        <dbReference type="ARBA" id="ARBA00004611"/>
    </source>
</evidence>
<reference evidence="14" key="1">
    <citation type="submission" date="2025-08" db="UniProtKB">
        <authorList>
            <consortium name="Ensembl"/>
        </authorList>
    </citation>
    <scope>IDENTIFICATION</scope>
</reference>
<organism evidence="14 15">
    <name type="scientific">Otus sunia</name>
    <name type="common">Oriental scops-owl</name>
    <dbReference type="NCBI Taxonomy" id="257818"/>
    <lineage>
        <taxon>Eukaryota</taxon>
        <taxon>Metazoa</taxon>
        <taxon>Chordata</taxon>
        <taxon>Craniata</taxon>
        <taxon>Vertebrata</taxon>
        <taxon>Euteleostomi</taxon>
        <taxon>Archelosauria</taxon>
        <taxon>Archosauria</taxon>
        <taxon>Dinosauria</taxon>
        <taxon>Saurischia</taxon>
        <taxon>Theropoda</taxon>
        <taxon>Coelurosauria</taxon>
        <taxon>Aves</taxon>
        <taxon>Neognathae</taxon>
        <taxon>Neoaves</taxon>
        <taxon>Telluraves</taxon>
        <taxon>Strigiformes</taxon>
        <taxon>Strigidae</taxon>
        <taxon>Otus</taxon>
    </lineage>
</organism>
<comment type="similarity">
    <text evidence="9">Belongs to the DRC2 family.</text>
</comment>
<dbReference type="GO" id="GO:0003352">
    <property type="term" value="P:regulation of cilium movement"/>
    <property type="evidence" value="ECO:0007669"/>
    <property type="project" value="TreeGrafter"/>
</dbReference>
<dbReference type="InterPro" id="IPR039505">
    <property type="entry name" value="DRC1/2_N"/>
</dbReference>
<accession>A0A8C8AFV0</accession>
<comment type="subcellular location">
    <subcellularLocation>
        <location evidence="1">Cytoplasm</location>
        <location evidence="1">Cytoskeleton</location>
        <location evidence="1">Flagellum axoneme</location>
    </subcellularLocation>
    <subcellularLocation>
        <location evidence="8">Cytoplasm</location>
        <location evidence="8">Cytoskeleton</location>
        <location evidence="8">Flagellum basal body</location>
    </subcellularLocation>
</comment>
<dbReference type="AlphaFoldDB" id="A0A8C8AFV0"/>
<evidence type="ECO:0000256" key="4">
    <source>
        <dbReference type="ARBA" id="ARBA00023054"/>
    </source>
</evidence>
<evidence type="ECO:0000256" key="3">
    <source>
        <dbReference type="ARBA" id="ARBA00022846"/>
    </source>
</evidence>
<evidence type="ECO:0000313" key="15">
    <source>
        <dbReference type="Proteomes" id="UP000694552"/>
    </source>
</evidence>
<keyword evidence="5" id="KW-0969">Cilium</keyword>
<dbReference type="PANTHER" id="PTHR21625:SF0">
    <property type="entry name" value="DYNEIN REGULATORY COMPLEX SUBUNIT 2"/>
    <property type="match status" value="1"/>
</dbReference>
<protein>
    <recommendedName>
        <fullName evidence="10">Dynein regulatory complex subunit 2</fullName>
    </recommendedName>
    <alternativeName>
        <fullName evidence="11">Coiled-coil domain-containing protein 65</fullName>
    </alternativeName>
</protein>
<evidence type="ECO:0000256" key="9">
    <source>
        <dbReference type="ARBA" id="ARBA00038424"/>
    </source>
</evidence>
<sequence>MPDKRRWRAAAPMAAEDEVLLLQSRALAEEEAAKRKGEMLTRFLKDKLAKEQRSSTLNLQKLRTQWRAVLREAKAKDLHRDIEILSQTFARVMDCKDSVIEVSWRGGGRGQRQGPPVTPLILRSPWSRTWRRRGSSTPGPCAATCTTSTGCCSSSAAA</sequence>
<evidence type="ECO:0000256" key="7">
    <source>
        <dbReference type="ARBA" id="ARBA00023273"/>
    </source>
</evidence>
<keyword evidence="15" id="KW-1185">Reference proteome</keyword>
<keyword evidence="6" id="KW-0206">Cytoskeleton</keyword>
<evidence type="ECO:0000256" key="6">
    <source>
        <dbReference type="ARBA" id="ARBA00023212"/>
    </source>
</evidence>
<dbReference type="GO" id="GO:0005858">
    <property type="term" value="C:axonemal dynein complex"/>
    <property type="evidence" value="ECO:0007669"/>
    <property type="project" value="InterPro"/>
</dbReference>
<evidence type="ECO:0000256" key="11">
    <source>
        <dbReference type="ARBA" id="ARBA00041517"/>
    </source>
</evidence>
<dbReference type="Proteomes" id="UP000694552">
    <property type="component" value="Unplaced"/>
</dbReference>
<feature type="domain" description="Dynein regulatory complex protein 1/2 N-terminal" evidence="13">
    <location>
        <begin position="25"/>
        <end position="101"/>
    </location>
</feature>
<evidence type="ECO:0000256" key="2">
    <source>
        <dbReference type="ARBA" id="ARBA00022490"/>
    </source>
</evidence>
<dbReference type="GO" id="GO:0060285">
    <property type="term" value="P:cilium-dependent cell motility"/>
    <property type="evidence" value="ECO:0007669"/>
    <property type="project" value="TreeGrafter"/>
</dbReference>
<dbReference type="GO" id="GO:0070286">
    <property type="term" value="P:axonemal dynein complex assembly"/>
    <property type="evidence" value="ECO:0007669"/>
    <property type="project" value="InterPro"/>
</dbReference>
<evidence type="ECO:0000256" key="5">
    <source>
        <dbReference type="ARBA" id="ARBA00023069"/>
    </source>
</evidence>
<keyword evidence="4" id="KW-0175">Coiled coil</keyword>
<reference evidence="14" key="2">
    <citation type="submission" date="2025-09" db="UniProtKB">
        <authorList>
            <consortium name="Ensembl"/>
        </authorList>
    </citation>
    <scope>IDENTIFICATION</scope>
</reference>
<name>A0A8C8AFV0_9STRI</name>